<keyword evidence="1" id="KW-0812">Transmembrane</keyword>
<feature type="transmembrane region" description="Helical" evidence="1">
    <location>
        <begin position="59"/>
        <end position="80"/>
    </location>
</feature>
<dbReference type="HOGENOM" id="CLU_193574_0_0_10"/>
<protein>
    <recommendedName>
        <fullName evidence="4">YGGT family protein</fullName>
    </recommendedName>
</protein>
<evidence type="ECO:0000256" key="1">
    <source>
        <dbReference type="SAM" id="Phobius"/>
    </source>
</evidence>
<proteinExistence type="predicted"/>
<evidence type="ECO:0000313" key="2">
    <source>
        <dbReference type="EMBL" id="ADV48693.1"/>
    </source>
</evidence>
<dbReference type="Proteomes" id="UP000008634">
    <property type="component" value="Chromosome"/>
</dbReference>
<sequence>MIIIKVLALLLLFSLFIYSKIRTHENMLFPQYKKLFKHIKGVLEPVLKFMNTFFKPMKIGTNLSVDSSQFILFILLLLIISI</sequence>
<evidence type="ECO:0008006" key="4">
    <source>
        <dbReference type="Google" id="ProtNLM"/>
    </source>
</evidence>
<organism evidence="2 3">
    <name type="scientific">Cellulophaga algicola (strain DSM 14237 / IC166 / ACAM 630)</name>
    <dbReference type="NCBI Taxonomy" id="688270"/>
    <lineage>
        <taxon>Bacteria</taxon>
        <taxon>Pseudomonadati</taxon>
        <taxon>Bacteroidota</taxon>
        <taxon>Flavobacteriia</taxon>
        <taxon>Flavobacteriales</taxon>
        <taxon>Flavobacteriaceae</taxon>
        <taxon>Cellulophaga</taxon>
    </lineage>
</organism>
<keyword evidence="3" id="KW-1185">Reference proteome</keyword>
<evidence type="ECO:0000313" key="3">
    <source>
        <dbReference type="Proteomes" id="UP000008634"/>
    </source>
</evidence>
<dbReference type="STRING" id="688270.Celal_1380"/>
<dbReference type="KEGG" id="cao:Celal_1380"/>
<reference evidence="2 3" key="1">
    <citation type="journal article" date="2010" name="Stand. Genomic Sci.">
        <title>Complete genome sequence of Cellulophaga algicola type strain (IC166).</title>
        <authorList>
            <person name="Abt B."/>
            <person name="Lu M."/>
            <person name="Misra M."/>
            <person name="Han C."/>
            <person name="Nolan M."/>
            <person name="Lucas S."/>
            <person name="Hammon N."/>
            <person name="Deshpande S."/>
            <person name="Cheng J.F."/>
            <person name="Tapia R."/>
            <person name="Goodwin L."/>
            <person name="Pitluck S."/>
            <person name="Liolios K."/>
            <person name="Pagani I."/>
            <person name="Ivanova N."/>
            <person name="Mavromatis K."/>
            <person name="Ovchinikova G."/>
            <person name="Pati A."/>
            <person name="Chen A."/>
            <person name="Palaniappan K."/>
            <person name="Land M."/>
            <person name="Hauser L."/>
            <person name="Chang Y.J."/>
            <person name="Jeffries C.D."/>
            <person name="Detter J.C."/>
            <person name="Brambilla E."/>
            <person name="Rohde M."/>
            <person name="Tindall B.J."/>
            <person name="Goker M."/>
            <person name="Woyke T."/>
            <person name="Bristow J."/>
            <person name="Eisen J.A."/>
            <person name="Markowitz V."/>
            <person name="Hugenholtz P."/>
            <person name="Kyrpides N.C."/>
            <person name="Klenk H.P."/>
            <person name="Lapidus A."/>
        </authorList>
    </citation>
    <scope>NUCLEOTIDE SEQUENCE [LARGE SCALE GENOMIC DNA]</scope>
    <source>
        <strain evidence="3">DSM 14237 / IC166 / ACAM 630</strain>
    </source>
</reference>
<gene>
    <name evidence="2" type="ordered locus">Celal_1380</name>
</gene>
<dbReference type="AlphaFoldDB" id="E6X8U8"/>
<accession>E6X8U8</accession>
<dbReference type="EMBL" id="CP002453">
    <property type="protein sequence ID" value="ADV48693.1"/>
    <property type="molecule type" value="Genomic_DNA"/>
</dbReference>
<keyword evidence="1" id="KW-0472">Membrane</keyword>
<keyword evidence="1" id="KW-1133">Transmembrane helix</keyword>
<name>E6X8U8_CELAD</name>